<evidence type="ECO:0000259" key="1">
    <source>
        <dbReference type="Pfam" id="PF13229"/>
    </source>
</evidence>
<dbReference type="InterPro" id="IPR011050">
    <property type="entry name" value="Pectin_lyase_fold/virulence"/>
</dbReference>
<organism evidence="2 3">
    <name type="scientific">Niastella caeni</name>
    <dbReference type="NCBI Taxonomy" id="2569763"/>
    <lineage>
        <taxon>Bacteria</taxon>
        <taxon>Pseudomonadati</taxon>
        <taxon>Bacteroidota</taxon>
        <taxon>Chitinophagia</taxon>
        <taxon>Chitinophagales</taxon>
        <taxon>Chitinophagaceae</taxon>
        <taxon>Niastella</taxon>
    </lineage>
</organism>
<dbReference type="Proteomes" id="UP000306918">
    <property type="component" value="Unassembled WGS sequence"/>
</dbReference>
<dbReference type="Gene3D" id="2.160.20.10">
    <property type="entry name" value="Single-stranded right-handed beta-helix, Pectin lyase-like"/>
    <property type="match status" value="1"/>
</dbReference>
<dbReference type="AlphaFoldDB" id="A0A4S8HKG4"/>
<feature type="domain" description="Right handed beta helix" evidence="1">
    <location>
        <begin position="115"/>
        <end position="293"/>
    </location>
</feature>
<evidence type="ECO:0000313" key="3">
    <source>
        <dbReference type="Proteomes" id="UP000306918"/>
    </source>
</evidence>
<dbReference type="SUPFAM" id="SSF51126">
    <property type="entry name" value="Pectin lyase-like"/>
    <property type="match status" value="1"/>
</dbReference>
<name>A0A4S8HKG4_9BACT</name>
<dbReference type="InterPro" id="IPR012334">
    <property type="entry name" value="Pectin_lyas_fold"/>
</dbReference>
<protein>
    <recommendedName>
        <fullName evidence="1">Right handed beta helix domain-containing protein</fullName>
    </recommendedName>
</protein>
<evidence type="ECO:0000313" key="2">
    <source>
        <dbReference type="EMBL" id="THU34194.1"/>
    </source>
</evidence>
<dbReference type="SMART" id="SM00710">
    <property type="entry name" value="PbH1"/>
    <property type="match status" value="5"/>
</dbReference>
<keyword evidence="3" id="KW-1185">Reference proteome</keyword>
<comment type="caution">
    <text evidence="2">The sequence shown here is derived from an EMBL/GenBank/DDBJ whole genome shotgun (WGS) entry which is preliminary data.</text>
</comment>
<accession>A0A4S8HKG4</accession>
<dbReference type="OrthoDB" id="628936at2"/>
<gene>
    <name evidence="2" type="ORF">FAM09_24555</name>
</gene>
<dbReference type="InterPro" id="IPR039448">
    <property type="entry name" value="Beta_helix"/>
</dbReference>
<dbReference type="InterPro" id="IPR006626">
    <property type="entry name" value="PbH1"/>
</dbReference>
<reference evidence="2 3" key="1">
    <citation type="submission" date="2019-04" db="EMBL/GenBank/DDBJ databases">
        <title>Niastella caeni sp. nov., isolated from activated sludge.</title>
        <authorList>
            <person name="Sheng M."/>
        </authorList>
    </citation>
    <scope>NUCLEOTIDE SEQUENCE [LARGE SCALE GENOMIC DNA]</scope>
    <source>
        <strain evidence="2 3">HX-2-15</strain>
    </source>
</reference>
<proteinExistence type="predicted"/>
<dbReference type="Pfam" id="PF13229">
    <property type="entry name" value="Beta_helix"/>
    <property type="match status" value="1"/>
</dbReference>
<dbReference type="EMBL" id="STFF01000008">
    <property type="protein sequence ID" value="THU34194.1"/>
    <property type="molecule type" value="Genomic_DNA"/>
</dbReference>
<sequence>MPFALFKIQTLFSMLASTLNRRRLFHFFCLIILPGFFLPVEAKTHHVGAHQTYTTLTQAVAVTVPGDTIMIHEGNYAGGLSFLHLQGTADKWIYIISAPSATVIFNGGANSWQMSDAAYVQIKGITFQQQTGNGFNIDDGGSYSTPSHHIVFDACTFKDIKAKGNNDLLKMSGVDFFEIKNCTFLNGSAGGSGIDMVGCHEGLIKGNRFENQGSNSIQVKGGSKNIRIEVNFFRNGGQRTLNLGGSTNLKYFRPLDARYEAAGLTVYSNIFIGSDAPIAYVGCIETEVINNTIYLPQKWVIRILQETVDTSRFYACGNNTFKNNIVYRDSRVSIDCNIGAHTNPQSFSFSNNLWYHSQNQAWTGPVLPVKDVNGLIGKDPLFNNAASEDFTLSRMSPAVGKGYNSTLLK</sequence>